<feature type="signal peptide" evidence="1">
    <location>
        <begin position="1"/>
        <end position="23"/>
    </location>
</feature>
<evidence type="ECO:0000256" key="1">
    <source>
        <dbReference type="SAM" id="SignalP"/>
    </source>
</evidence>
<dbReference type="Proteomes" id="UP000266426">
    <property type="component" value="Unassembled WGS sequence"/>
</dbReference>
<accession>A0A3A4QT34</accession>
<organism evidence="2 3">
    <name type="scientific">Candidatus Auribacter fodinae</name>
    <dbReference type="NCBI Taxonomy" id="2093366"/>
    <lineage>
        <taxon>Bacteria</taxon>
        <taxon>Pseudomonadati</taxon>
        <taxon>Candidatus Auribacterota</taxon>
        <taxon>Candidatus Auribacteria</taxon>
        <taxon>Candidatus Auribacterales</taxon>
        <taxon>Candidatus Auribacteraceae</taxon>
        <taxon>Candidatus Auribacter</taxon>
    </lineage>
</organism>
<evidence type="ECO:0000313" key="2">
    <source>
        <dbReference type="EMBL" id="RJP57004.1"/>
    </source>
</evidence>
<proteinExistence type="predicted"/>
<dbReference type="Gene3D" id="3.90.930.1">
    <property type="match status" value="1"/>
</dbReference>
<evidence type="ECO:0000313" key="3">
    <source>
        <dbReference type="Proteomes" id="UP000266426"/>
    </source>
</evidence>
<feature type="chain" id="PRO_5017430542" description="RHS repeat protein" evidence="1">
    <location>
        <begin position="24"/>
        <end position="202"/>
    </location>
</feature>
<protein>
    <recommendedName>
        <fullName evidence="4">RHS repeat protein</fullName>
    </recommendedName>
</protein>
<reference evidence="2 3" key="1">
    <citation type="journal article" date="2017" name="ISME J.">
        <title>Energy and carbon metabolisms in a deep terrestrial subsurface fluid microbial community.</title>
        <authorList>
            <person name="Momper L."/>
            <person name="Jungbluth S.P."/>
            <person name="Lee M.D."/>
            <person name="Amend J.P."/>
        </authorList>
    </citation>
    <scope>NUCLEOTIDE SEQUENCE [LARGE SCALE GENOMIC DNA]</scope>
    <source>
        <strain evidence="2">SURF_26</strain>
    </source>
</reference>
<comment type="caution">
    <text evidence="2">The sequence shown here is derived from an EMBL/GenBank/DDBJ whole genome shotgun (WGS) entry which is preliminary data.</text>
</comment>
<name>A0A3A4QT34_9BACT</name>
<dbReference type="EMBL" id="QZJZ01000087">
    <property type="protein sequence ID" value="RJP57004.1"/>
    <property type="molecule type" value="Genomic_DNA"/>
</dbReference>
<dbReference type="AlphaFoldDB" id="A0A3A4QT34"/>
<sequence length="202" mass="23048">MSKGIFVLVFCVSLIGSLLVVNAQDNDGSHVNYDREVYYTDDGVIDYVNLKYDDGVTVKKIFDEFGRVVEKHVNDELSVTYEYSVVDGVKSSMETEQATGAKVKRVFNNRGEIISSEYPDYSETYEYQYDSVGDVSLIMVTGSDGETKELNPKDPSLSFLNDYGVLDTEEADIATDLHEREYLFNPTKFRDKMMRRKNNVNR</sequence>
<gene>
    <name evidence="2" type="ORF">C4541_11040</name>
</gene>
<evidence type="ECO:0008006" key="4">
    <source>
        <dbReference type="Google" id="ProtNLM"/>
    </source>
</evidence>
<keyword evidence="1" id="KW-0732">Signal</keyword>